<dbReference type="SUPFAM" id="SSF56219">
    <property type="entry name" value="DNase I-like"/>
    <property type="match status" value="1"/>
</dbReference>
<dbReference type="AlphaFoldDB" id="A0A6A2YBQ4"/>
<dbReference type="Proteomes" id="UP000436088">
    <property type="component" value="Unassembled WGS sequence"/>
</dbReference>
<protein>
    <recommendedName>
        <fullName evidence="4">RNase H type-1 domain-containing protein</fullName>
    </recommendedName>
</protein>
<dbReference type="PANTHER" id="PTHR33116:SF78">
    <property type="entry name" value="OS12G0587133 PROTEIN"/>
    <property type="match status" value="1"/>
</dbReference>
<gene>
    <name evidence="2" type="ORF">F3Y22_tig00112293pilonHSYRG00284</name>
</gene>
<proteinExistence type="predicted"/>
<evidence type="ECO:0008006" key="4">
    <source>
        <dbReference type="Google" id="ProtNLM"/>
    </source>
</evidence>
<feature type="region of interest" description="Disordered" evidence="1">
    <location>
        <begin position="1"/>
        <end position="29"/>
    </location>
</feature>
<accession>A0A6A2YBQ4</accession>
<dbReference type="PANTHER" id="PTHR33116">
    <property type="entry name" value="REVERSE TRANSCRIPTASE ZINC-BINDING DOMAIN-CONTAINING PROTEIN-RELATED-RELATED"/>
    <property type="match status" value="1"/>
</dbReference>
<feature type="compositionally biased region" description="Acidic residues" evidence="1">
    <location>
        <begin position="1"/>
        <end position="19"/>
    </location>
</feature>
<reference evidence="2" key="1">
    <citation type="submission" date="2019-09" db="EMBL/GenBank/DDBJ databases">
        <title>Draft genome information of white flower Hibiscus syriacus.</title>
        <authorList>
            <person name="Kim Y.-M."/>
        </authorList>
    </citation>
    <scope>NUCLEOTIDE SEQUENCE [LARGE SCALE GENOMIC DNA]</scope>
    <source>
        <strain evidence="2">YM2019G1</strain>
    </source>
</reference>
<sequence length="661" mass="74770">MEVDGFDAVMDDASEDNPDDSLQSLKSGEPLKVNGSRKGVINTIPSLKDMGTILDIRFSERVHKSIDEKVSKSVIVRLLGKKLGYKALLNQIQLLWRPTVEMQLIDLDNEYFLVRSLWNVCEHEDTGNSKPSGGYNVLEEPYGPWIQVMQPATVTSTKDQSEDVEVAIMDDGAVSNIPVERDETNHVQSMTLTMETEENSHTGKPELDVLASKENLVQLCSFLNGDWVAAMDNELNKEIASSMMAAPPHKNRFLLIILYDGKRTRPFRVDRREPMLVALVLMILFKGRVFEWRLMGFLVAFGFFGVWDQLRALEPVTNTPWVLGGDFNAICSTQERQGLLYMGFNGPLFTWQHGDLKQRLDRPLLLNTKEPQAKQNNRPFQFVSAWNEHPNFDEFLTTLKSLRPPGVGHHRGNPYGGGTAIYLHQMDYALCYDCLYIASTDQVMVIKEIMANYCASSGHRLIEKVEKRLSGWAAKTLSLYGRITLAKAVLQTIPSYAMQSTSLPKGVDNSDLLVNYCLHNAPSFNVDTPRWRWDVDHNFSVKSTYKYLSPPAQNAGIDVWKNVWNLQIPWKKLDSDWVKTNADGTVGVKENMAVAREDNTIVLLIRNLMGGYGDLNFHHIRREANMVADKLAAMARRCLIGIVLHQEMPSELATLMDREQA</sequence>
<keyword evidence="3" id="KW-1185">Reference proteome</keyword>
<evidence type="ECO:0000256" key="1">
    <source>
        <dbReference type="SAM" id="MobiDB-lite"/>
    </source>
</evidence>
<name>A0A6A2YBQ4_HIBSY</name>
<dbReference type="EMBL" id="VEPZ02001545">
    <property type="protein sequence ID" value="KAE8668584.1"/>
    <property type="molecule type" value="Genomic_DNA"/>
</dbReference>
<organism evidence="2 3">
    <name type="scientific">Hibiscus syriacus</name>
    <name type="common">Rose of Sharon</name>
    <dbReference type="NCBI Taxonomy" id="106335"/>
    <lineage>
        <taxon>Eukaryota</taxon>
        <taxon>Viridiplantae</taxon>
        <taxon>Streptophyta</taxon>
        <taxon>Embryophyta</taxon>
        <taxon>Tracheophyta</taxon>
        <taxon>Spermatophyta</taxon>
        <taxon>Magnoliopsida</taxon>
        <taxon>eudicotyledons</taxon>
        <taxon>Gunneridae</taxon>
        <taxon>Pentapetalae</taxon>
        <taxon>rosids</taxon>
        <taxon>malvids</taxon>
        <taxon>Malvales</taxon>
        <taxon>Malvaceae</taxon>
        <taxon>Malvoideae</taxon>
        <taxon>Hibiscus</taxon>
    </lineage>
</organism>
<dbReference type="InterPro" id="IPR036691">
    <property type="entry name" value="Endo/exonu/phosph_ase_sf"/>
</dbReference>
<evidence type="ECO:0000313" key="2">
    <source>
        <dbReference type="EMBL" id="KAE8668584.1"/>
    </source>
</evidence>
<comment type="caution">
    <text evidence="2">The sequence shown here is derived from an EMBL/GenBank/DDBJ whole genome shotgun (WGS) entry which is preliminary data.</text>
</comment>
<evidence type="ECO:0000313" key="3">
    <source>
        <dbReference type="Proteomes" id="UP000436088"/>
    </source>
</evidence>